<organism evidence="2 3">
    <name type="scientific">Pandoravirus inopinatum</name>
    <dbReference type="NCBI Taxonomy" id="1605721"/>
    <lineage>
        <taxon>Viruses</taxon>
        <taxon>Pandoravirus</taxon>
    </lineage>
</organism>
<feature type="domain" description="F-box" evidence="1">
    <location>
        <begin position="1"/>
        <end position="47"/>
    </location>
</feature>
<dbReference type="PROSITE" id="PS50181">
    <property type="entry name" value="FBOX"/>
    <property type="match status" value="1"/>
</dbReference>
<dbReference type="PANTHER" id="PTHR46586">
    <property type="entry name" value="ANKYRIN REPEAT-CONTAINING PROTEIN"/>
    <property type="match status" value="1"/>
</dbReference>
<dbReference type="InterPro" id="IPR036047">
    <property type="entry name" value="F-box-like_dom_sf"/>
</dbReference>
<proteinExistence type="predicted"/>
<dbReference type="SUPFAM" id="SSF81383">
    <property type="entry name" value="F-box domain"/>
    <property type="match status" value="1"/>
</dbReference>
<dbReference type="Pfam" id="PF12937">
    <property type="entry name" value="F-box-like"/>
    <property type="match status" value="1"/>
</dbReference>
<reference evidence="2 3" key="1">
    <citation type="journal article" date="2015" name="Parasitol. Res.">
        <title>Viruses in close associations with free-living amoebae.</title>
        <authorList>
            <person name="Scheid P."/>
        </authorList>
    </citation>
    <scope>NUCLEOTIDE SEQUENCE [LARGE SCALE GENOMIC DNA]</scope>
    <source>
        <strain evidence="2">KlaHel</strain>
    </source>
</reference>
<dbReference type="PANTHER" id="PTHR46586:SF3">
    <property type="entry name" value="ANKYRIN REPEAT-CONTAINING PROTEIN"/>
    <property type="match status" value="1"/>
</dbReference>
<dbReference type="SUPFAM" id="SSF48403">
    <property type="entry name" value="Ankyrin repeat"/>
    <property type="match status" value="1"/>
</dbReference>
<dbReference type="Gene3D" id="1.20.1280.50">
    <property type="match status" value="1"/>
</dbReference>
<evidence type="ECO:0000313" key="2">
    <source>
        <dbReference type="EMBL" id="AJF97530.1"/>
    </source>
</evidence>
<dbReference type="OrthoDB" id="9388at10239"/>
<evidence type="ECO:0000313" key="3">
    <source>
        <dbReference type="Proteomes" id="UP000202511"/>
    </source>
</evidence>
<dbReference type="Proteomes" id="UP000202511">
    <property type="component" value="Segment"/>
</dbReference>
<dbReference type="InterPro" id="IPR052050">
    <property type="entry name" value="SecEffector_AnkRepeat"/>
</dbReference>
<evidence type="ECO:0000259" key="1">
    <source>
        <dbReference type="PROSITE" id="PS50181"/>
    </source>
</evidence>
<dbReference type="EMBL" id="KP136319">
    <property type="protein sequence ID" value="AJF97530.1"/>
    <property type="molecule type" value="Genomic_DNA"/>
</dbReference>
<dbReference type="InterPro" id="IPR036770">
    <property type="entry name" value="Ankyrin_rpt-contain_sf"/>
</dbReference>
<dbReference type="RefSeq" id="YP_009119765.1">
    <property type="nucleotide sequence ID" value="NC_026440.1"/>
</dbReference>
<sequence length="462" mass="50532">MIDTLPDELLCAIFGHLPCLALRSAVPLVCRRWRDVAGDTMALQVRLCIDAARTMKRPARWCDAAAAAGHLHCLAHARYDIGLAWGATTCQSSSRAGHLDCLQFAHSNGCPWNHNTTRVAAANGHLDCFLYAIENQCPIQDEAMLAAARNGHADILDVIASETDDTVLDLRVCERAAVGGHLDLIQQLGRWHTVADGTALYGAVCAGHVAITRYLVEEHGLRHCPWGLWGAIKSGNVDIVRCLCDSLGLGDAGDLYAATAHCQKRVVLYLLGRGISVDNSTAKRIVKRGWTDVIDFVCATNPELVDHIAAWSIYYDRIQCLERALDHGAALDPDLVARAAGYGRITMIDLLVGRGLAWSMDAMHEAARNGHVEALARAKSAGLVFDADACMLAARNGHDETVRYLCNRRCPVDGRARAHAKVRGHHKIECYLADRGCIWDESEYRAELAVRRYCAQRETSVA</sequence>
<dbReference type="InterPro" id="IPR001810">
    <property type="entry name" value="F-box_dom"/>
</dbReference>
<dbReference type="GeneID" id="23462447"/>
<name>A0A0B5J6V8_9VIRU</name>
<dbReference type="Gene3D" id="1.25.40.20">
    <property type="entry name" value="Ankyrin repeat-containing domain"/>
    <property type="match status" value="1"/>
</dbReference>
<accession>A0A0B5J6V8</accession>
<protein>
    <submittedName>
        <fullName evidence="2">Ankyrin repeat protein</fullName>
    </submittedName>
</protein>
<dbReference type="KEGG" id="vg:23462447"/>